<accession>A0A7S8IZK4</accession>
<evidence type="ECO:0000256" key="4">
    <source>
        <dbReference type="ARBA" id="ARBA00022989"/>
    </source>
</evidence>
<feature type="transmembrane region" description="Helical" evidence="7">
    <location>
        <begin position="331"/>
        <end position="357"/>
    </location>
</feature>
<proteinExistence type="inferred from homology"/>
<evidence type="ECO:0000256" key="2">
    <source>
        <dbReference type="ARBA" id="ARBA00022475"/>
    </source>
</evidence>
<keyword evidence="5 7" id="KW-0472">Membrane</keyword>
<feature type="domain" description="MacB-like periplasmic core" evidence="9">
    <location>
        <begin position="22"/>
        <end position="248"/>
    </location>
</feature>
<feature type="transmembrane region" description="Helical" evidence="7">
    <location>
        <begin position="21"/>
        <end position="42"/>
    </location>
</feature>
<dbReference type="KEGG" id="nkf:Nkreftii_002110"/>
<sequence>MFTWLTIVTALRILRRNRLRAGLTLLGIVIGVAAVIAMVSIGEGAKQAVQKQIASMGTNVILIWPSGTTVSGVRGAQGGAVTLTVSDALDLKKKIPFLTDTGWYTRGAMQIVNGNHNWNCSVYGTSPSYLTIRDWSYSSGGAFTQADLDSAARVAILGQTVVENLFDHGEEPVGAAIRINNVPFRVIGVFSPKGQSAQGWDQDDVVFIPYSTAERKVLGTLFLGSVGAIAASAASSEDLEDAVEEIRAVMRVRHRLQGEQPDDFTIRTQVDMGKVQEGTSETLTVMLMVIASVSLLVGGIGIMNILLVSVTERTREIGIRMAVGAKRLHIMMQFLIEAMTLGVVGGFIGVVVGILAARLTTIIAGWPTIISSDTVVIAFIFSVAVGLFFGLYPANKAARLNPIEALRYE</sequence>
<evidence type="ECO:0000256" key="7">
    <source>
        <dbReference type="SAM" id="Phobius"/>
    </source>
</evidence>
<evidence type="ECO:0000256" key="5">
    <source>
        <dbReference type="ARBA" id="ARBA00023136"/>
    </source>
</evidence>
<dbReference type="PANTHER" id="PTHR30572">
    <property type="entry name" value="MEMBRANE COMPONENT OF TRANSPORTER-RELATED"/>
    <property type="match status" value="1"/>
</dbReference>
<comment type="subcellular location">
    <subcellularLocation>
        <location evidence="1">Cell membrane</location>
        <topology evidence="1">Multi-pass membrane protein</topology>
    </subcellularLocation>
</comment>
<dbReference type="GO" id="GO:0005886">
    <property type="term" value="C:plasma membrane"/>
    <property type="evidence" value="ECO:0007669"/>
    <property type="project" value="UniProtKB-SubCell"/>
</dbReference>
<dbReference type="EMBL" id="CP047423">
    <property type="protein sequence ID" value="QPD04336.1"/>
    <property type="molecule type" value="Genomic_DNA"/>
</dbReference>
<dbReference type="InterPro" id="IPR025857">
    <property type="entry name" value="MacB_PCD"/>
</dbReference>
<dbReference type="Pfam" id="PF12704">
    <property type="entry name" value="MacB_PCD"/>
    <property type="match status" value="1"/>
</dbReference>
<comment type="similarity">
    <text evidence="6">Belongs to the ABC-4 integral membrane protein family.</text>
</comment>
<protein>
    <submittedName>
        <fullName evidence="10">Multidrug ABC transporter substrate-binding protein</fullName>
    </submittedName>
</protein>
<feature type="transmembrane region" description="Helical" evidence="7">
    <location>
        <begin position="285"/>
        <end position="310"/>
    </location>
</feature>
<dbReference type="Pfam" id="PF02687">
    <property type="entry name" value="FtsX"/>
    <property type="match status" value="1"/>
</dbReference>
<evidence type="ECO:0000259" key="8">
    <source>
        <dbReference type="Pfam" id="PF02687"/>
    </source>
</evidence>
<keyword evidence="4 7" id="KW-1133">Transmembrane helix</keyword>
<dbReference type="GO" id="GO:0022857">
    <property type="term" value="F:transmembrane transporter activity"/>
    <property type="evidence" value="ECO:0007669"/>
    <property type="project" value="TreeGrafter"/>
</dbReference>
<organism evidence="10 11">
    <name type="scientific">Candidatus Nitrospira kreftii</name>
    <dbReference type="NCBI Taxonomy" id="2652173"/>
    <lineage>
        <taxon>Bacteria</taxon>
        <taxon>Pseudomonadati</taxon>
        <taxon>Nitrospirota</taxon>
        <taxon>Nitrospiria</taxon>
        <taxon>Nitrospirales</taxon>
        <taxon>Nitrospiraceae</taxon>
        <taxon>Nitrospira</taxon>
    </lineage>
</organism>
<dbReference type="PANTHER" id="PTHR30572:SF4">
    <property type="entry name" value="ABC TRANSPORTER PERMEASE YTRF"/>
    <property type="match status" value="1"/>
</dbReference>
<evidence type="ECO:0000259" key="9">
    <source>
        <dbReference type="Pfam" id="PF12704"/>
    </source>
</evidence>
<reference evidence="10 11" key="1">
    <citation type="journal article" date="2020" name="ISME J.">
        <title>Enrichment and physiological characterization of a novel comammox Nitrospira indicates ammonium inhibition of complete nitrification.</title>
        <authorList>
            <person name="Sakoula D."/>
            <person name="Koch H."/>
            <person name="Frank J."/>
            <person name="Jetten M.S.M."/>
            <person name="van Kessel M.A.H.J."/>
            <person name="Lucker S."/>
        </authorList>
    </citation>
    <scope>NUCLEOTIDE SEQUENCE [LARGE SCALE GENOMIC DNA]</scope>
    <source>
        <strain evidence="10">Comreactor17</strain>
    </source>
</reference>
<keyword evidence="2" id="KW-1003">Cell membrane</keyword>
<dbReference type="InterPro" id="IPR050250">
    <property type="entry name" value="Macrolide_Exporter_MacB"/>
</dbReference>
<evidence type="ECO:0000313" key="11">
    <source>
        <dbReference type="Proteomes" id="UP000593737"/>
    </source>
</evidence>
<evidence type="ECO:0000256" key="1">
    <source>
        <dbReference type="ARBA" id="ARBA00004651"/>
    </source>
</evidence>
<dbReference type="InterPro" id="IPR003838">
    <property type="entry name" value="ABC3_permease_C"/>
</dbReference>
<feature type="transmembrane region" description="Helical" evidence="7">
    <location>
        <begin position="369"/>
        <end position="392"/>
    </location>
</feature>
<name>A0A7S8IZK4_9BACT</name>
<evidence type="ECO:0000256" key="6">
    <source>
        <dbReference type="ARBA" id="ARBA00038076"/>
    </source>
</evidence>
<keyword evidence="3 7" id="KW-0812">Transmembrane</keyword>
<gene>
    <name evidence="10" type="ORF">Nkreftii_002110</name>
</gene>
<dbReference type="Proteomes" id="UP000593737">
    <property type="component" value="Chromosome"/>
</dbReference>
<evidence type="ECO:0000313" key="10">
    <source>
        <dbReference type="EMBL" id="QPD04336.1"/>
    </source>
</evidence>
<feature type="domain" description="ABC3 transporter permease C-terminal" evidence="8">
    <location>
        <begin position="288"/>
        <end position="402"/>
    </location>
</feature>
<evidence type="ECO:0000256" key="3">
    <source>
        <dbReference type="ARBA" id="ARBA00022692"/>
    </source>
</evidence>
<dbReference type="AlphaFoldDB" id="A0A7S8IZK4"/>